<dbReference type="InterPro" id="IPR027396">
    <property type="entry name" value="DsrEFH-like"/>
</dbReference>
<dbReference type="EMBL" id="JACHIP010000001">
    <property type="protein sequence ID" value="MBB5055688.1"/>
    <property type="molecule type" value="Genomic_DNA"/>
</dbReference>
<organism evidence="2 3">
    <name type="scientific">Granulicella aggregans</name>
    <dbReference type="NCBI Taxonomy" id="474949"/>
    <lineage>
        <taxon>Bacteria</taxon>
        <taxon>Pseudomonadati</taxon>
        <taxon>Acidobacteriota</taxon>
        <taxon>Terriglobia</taxon>
        <taxon>Terriglobales</taxon>
        <taxon>Acidobacteriaceae</taxon>
        <taxon>Granulicella</taxon>
    </lineage>
</organism>
<accession>A0A7W7Z9B9</accession>
<dbReference type="SUPFAM" id="SSF75169">
    <property type="entry name" value="DsrEFH-like"/>
    <property type="match status" value="1"/>
</dbReference>
<dbReference type="InterPro" id="IPR003787">
    <property type="entry name" value="Sulphur_relay_DsrE/F-like"/>
</dbReference>
<keyword evidence="1" id="KW-0732">Signal</keyword>
<dbReference type="AlphaFoldDB" id="A0A7W7Z9B9"/>
<feature type="signal peptide" evidence="1">
    <location>
        <begin position="1"/>
        <end position="21"/>
    </location>
</feature>
<reference evidence="2 3" key="1">
    <citation type="submission" date="2020-08" db="EMBL/GenBank/DDBJ databases">
        <title>Genomic Encyclopedia of Type Strains, Phase IV (KMG-V): Genome sequencing to study the core and pangenomes of soil and plant-associated prokaryotes.</title>
        <authorList>
            <person name="Whitman W."/>
        </authorList>
    </citation>
    <scope>NUCLEOTIDE SEQUENCE [LARGE SCALE GENOMIC DNA]</scope>
    <source>
        <strain evidence="2 3">M8UP14</strain>
    </source>
</reference>
<name>A0A7W7Z9B9_9BACT</name>
<dbReference type="Pfam" id="PF02635">
    <property type="entry name" value="DsrE"/>
    <property type="match status" value="1"/>
</dbReference>
<sequence length="149" mass="16018">MARRSFLRQLVALPFAGAASALGQGTPHKSLNIMMKSAWGSDDPTKAAFPFLHGLALSEAGHTVQIFLLGEAVSLMRKSVAAAVVPVGWAPLEQTLTKIAERHVQIYACGACSRARAVMQTDLDQWGAKFGSPPIFVSLVEWADRVITE</sequence>
<keyword evidence="3" id="KW-1185">Reference proteome</keyword>
<dbReference type="Gene3D" id="3.40.1260.10">
    <property type="entry name" value="DsrEFH-like"/>
    <property type="match status" value="1"/>
</dbReference>
<gene>
    <name evidence="2" type="ORF">HDF16_000357</name>
</gene>
<evidence type="ECO:0000256" key="1">
    <source>
        <dbReference type="SAM" id="SignalP"/>
    </source>
</evidence>
<evidence type="ECO:0000313" key="2">
    <source>
        <dbReference type="EMBL" id="MBB5055688.1"/>
    </source>
</evidence>
<feature type="chain" id="PRO_5031284341" evidence="1">
    <location>
        <begin position="22"/>
        <end position="149"/>
    </location>
</feature>
<dbReference type="Proteomes" id="UP000540989">
    <property type="component" value="Unassembled WGS sequence"/>
</dbReference>
<proteinExistence type="predicted"/>
<comment type="caution">
    <text evidence="2">The sequence shown here is derived from an EMBL/GenBank/DDBJ whole genome shotgun (WGS) entry which is preliminary data.</text>
</comment>
<dbReference type="RefSeq" id="WP_184213449.1">
    <property type="nucleotide sequence ID" value="NZ_JACHIP010000001.1"/>
</dbReference>
<evidence type="ECO:0000313" key="3">
    <source>
        <dbReference type="Proteomes" id="UP000540989"/>
    </source>
</evidence>
<protein>
    <submittedName>
        <fullName evidence="2">Putative peroxiredoxin</fullName>
    </submittedName>
</protein>